<evidence type="ECO:0000313" key="3">
    <source>
        <dbReference type="Proteomes" id="UP001205890"/>
    </source>
</evidence>
<feature type="chain" id="PRO_5046074252" evidence="1">
    <location>
        <begin position="22"/>
        <end position="94"/>
    </location>
</feature>
<gene>
    <name evidence="2" type="ORF">NK718_15260</name>
</gene>
<comment type="caution">
    <text evidence="2">The sequence shown here is derived from an EMBL/GenBank/DDBJ whole genome shotgun (WGS) entry which is preliminary data.</text>
</comment>
<evidence type="ECO:0000256" key="1">
    <source>
        <dbReference type="SAM" id="SignalP"/>
    </source>
</evidence>
<organism evidence="2 3">
    <name type="scientific">Alsobacter ponti</name>
    <dbReference type="NCBI Taxonomy" id="2962936"/>
    <lineage>
        <taxon>Bacteria</taxon>
        <taxon>Pseudomonadati</taxon>
        <taxon>Pseudomonadota</taxon>
        <taxon>Alphaproteobacteria</taxon>
        <taxon>Hyphomicrobiales</taxon>
        <taxon>Alsobacteraceae</taxon>
        <taxon>Alsobacter</taxon>
    </lineage>
</organism>
<dbReference type="RefSeq" id="WP_254743986.1">
    <property type="nucleotide sequence ID" value="NZ_JANCLU010000015.1"/>
</dbReference>
<protein>
    <submittedName>
        <fullName evidence="2">Uncharacterized protein</fullName>
    </submittedName>
</protein>
<keyword evidence="1" id="KW-0732">Signal</keyword>
<feature type="signal peptide" evidence="1">
    <location>
        <begin position="1"/>
        <end position="21"/>
    </location>
</feature>
<dbReference type="EMBL" id="JANCLU010000015">
    <property type="protein sequence ID" value="MCP8939886.1"/>
    <property type="molecule type" value="Genomic_DNA"/>
</dbReference>
<reference evidence="2 3" key="1">
    <citation type="submission" date="2022-07" db="EMBL/GenBank/DDBJ databases">
        <authorList>
            <person name="Li W.-J."/>
            <person name="Deng Q.-Q."/>
        </authorList>
    </citation>
    <scope>NUCLEOTIDE SEQUENCE [LARGE SCALE GENOMIC DNA]</scope>
    <source>
        <strain evidence="2 3">SYSU M60028</strain>
    </source>
</reference>
<evidence type="ECO:0000313" key="2">
    <source>
        <dbReference type="EMBL" id="MCP8939886.1"/>
    </source>
</evidence>
<sequence length="94" mass="10255">MRGTYVVALVALGAFAPAAHASDSRCAVTEVAPGVKMRNANCPMFYARPQDRPASVDLPSDMFRTPPEANTFRFGSTELRVQGRVRGEMNVNRP</sequence>
<proteinExistence type="predicted"/>
<accession>A0ABT1LEF3</accession>
<name>A0ABT1LEF3_9HYPH</name>
<dbReference type="Proteomes" id="UP001205890">
    <property type="component" value="Unassembled WGS sequence"/>
</dbReference>
<keyword evidence="3" id="KW-1185">Reference proteome</keyword>